<feature type="compositionally biased region" description="Basic and acidic residues" evidence="1">
    <location>
        <begin position="373"/>
        <end position="389"/>
    </location>
</feature>
<keyword evidence="3" id="KW-1185">Reference proteome</keyword>
<feature type="compositionally biased region" description="Polar residues" evidence="1">
    <location>
        <begin position="325"/>
        <end position="338"/>
    </location>
</feature>
<dbReference type="EMBL" id="CAMPGE010013104">
    <property type="protein sequence ID" value="CAI2371847.1"/>
    <property type="molecule type" value="Genomic_DNA"/>
</dbReference>
<sequence>MSFSLTDRRKIQLLRRTIQAITTSVETFMLQLYPNKIRFYANTVSTTSTADLTEDFFTTFKALEPQASSSFTQLKLYRNEFLQCFTLHDDKEVEFIIKVNENGESGCMQILKTRDGFQVDTQLLFEVVQLTEKEEEVYEMEYSFEPNMLLVNCPVRKFRNIKGVFKSKSKTEVLKMGFIRDELRLTGEQNSKSSLQISTGGFDNYLNYADLNGEIVRSDNFELQVPLRYIGLPLKISEMMESQFQMAMEKDDENTCCVFIISEDLKGNYCFSIESKNIPFTQVEPSTLKHERKLEKISQKGSSQEEDEEEKDVEMIKKTQKSSKSHASQSPERSNGSDSDVPMDKDSQDSNKSSAGSDTIDAKSAKASKSSKSKGDKKFYDSLKDEDMF</sequence>
<evidence type="ECO:0000313" key="3">
    <source>
        <dbReference type="Proteomes" id="UP001295684"/>
    </source>
</evidence>
<gene>
    <name evidence="2" type="ORF">ECRASSUSDP1_LOCUS13172</name>
</gene>
<protein>
    <submittedName>
        <fullName evidence="2">Uncharacterized protein</fullName>
    </submittedName>
</protein>
<proteinExistence type="predicted"/>
<comment type="caution">
    <text evidence="2">The sequence shown here is derived from an EMBL/GenBank/DDBJ whole genome shotgun (WGS) entry which is preliminary data.</text>
</comment>
<reference evidence="2" key="1">
    <citation type="submission" date="2023-07" db="EMBL/GenBank/DDBJ databases">
        <authorList>
            <consortium name="AG Swart"/>
            <person name="Singh M."/>
            <person name="Singh A."/>
            <person name="Seah K."/>
            <person name="Emmerich C."/>
        </authorList>
    </citation>
    <scope>NUCLEOTIDE SEQUENCE</scope>
    <source>
        <strain evidence="2">DP1</strain>
    </source>
</reference>
<evidence type="ECO:0000256" key="1">
    <source>
        <dbReference type="SAM" id="MobiDB-lite"/>
    </source>
</evidence>
<dbReference type="Proteomes" id="UP001295684">
    <property type="component" value="Unassembled WGS sequence"/>
</dbReference>
<accession>A0AAD1XGM6</accession>
<dbReference type="AlphaFoldDB" id="A0AAD1XGM6"/>
<name>A0AAD1XGM6_EUPCR</name>
<organism evidence="2 3">
    <name type="scientific">Euplotes crassus</name>
    <dbReference type="NCBI Taxonomy" id="5936"/>
    <lineage>
        <taxon>Eukaryota</taxon>
        <taxon>Sar</taxon>
        <taxon>Alveolata</taxon>
        <taxon>Ciliophora</taxon>
        <taxon>Intramacronucleata</taxon>
        <taxon>Spirotrichea</taxon>
        <taxon>Hypotrichia</taxon>
        <taxon>Euplotida</taxon>
        <taxon>Euplotidae</taxon>
        <taxon>Moneuplotes</taxon>
    </lineage>
</organism>
<feature type="region of interest" description="Disordered" evidence="1">
    <location>
        <begin position="291"/>
        <end position="389"/>
    </location>
</feature>
<evidence type="ECO:0000313" key="2">
    <source>
        <dbReference type="EMBL" id="CAI2371847.1"/>
    </source>
</evidence>